<dbReference type="NCBIfam" id="TIGR02258">
    <property type="entry name" value="2_5_ligase"/>
    <property type="match status" value="1"/>
</dbReference>
<comment type="function">
    <text evidence="2">Hydrolyzes RNA 2',3'-cyclic phosphodiester to an RNA 2'-phosphomonoester.</text>
</comment>
<dbReference type="PANTHER" id="PTHR35561:SF1">
    <property type="entry name" value="RNA 2',3'-CYCLIC PHOSPHODIESTERASE"/>
    <property type="match status" value="1"/>
</dbReference>
<keyword evidence="4" id="KW-1185">Reference proteome</keyword>
<gene>
    <name evidence="3" type="primary">thpR</name>
    <name evidence="3" type="ORF">GCM10010517_32820</name>
</gene>
<dbReference type="Pfam" id="PF13563">
    <property type="entry name" value="2_5_RNA_ligase2"/>
    <property type="match status" value="1"/>
</dbReference>
<comment type="caution">
    <text evidence="3">The sequence shown here is derived from an EMBL/GenBank/DDBJ whole genome shotgun (WGS) entry which is preliminary data.</text>
</comment>
<dbReference type="SUPFAM" id="SSF55144">
    <property type="entry name" value="LigT-like"/>
    <property type="match status" value="1"/>
</dbReference>
<keyword evidence="1 2" id="KW-0378">Hydrolase</keyword>
<sequence length="190" mass="20952">MRLFAGLLPPPPVRDELARALEAHRDGWPELRWLSPANWHVTLSFFGEVPDRVLPELRTRLGRAASRHAPLTLSFAGGGAFPSARRARVFWTGLSGDRLPLARLADSVAAGARRAGIERAESRRFAPHLSVARCRADADLRPLVEAFETFSGAPWQVEAVHLVRSHLGSTVRYETVAEWPLAARAPRGQS</sequence>
<feature type="active site" description="Proton donor" evidence="2">
    <location>
        <position position="40"/>
    </location>
</feature>
<accession>A0ABN3VWV7</accession>
<feature type="short sequence motif" description="HXTX 1" evidence="2">
    <location>
        <begin position="40"/>
        <end position="43"/>
    </location>
</feature>
<evidence type="ECO:0000256" key="2">
    <source>
        <dbReference type="HAMAP-Rule" id="MF_01940"/>
    </source>
</evidence>
<proteinExistence type="inferred from homology"/>
<evidence type="ECO:0000313" key="3">
    <source>
        <dbReference type="EMBL" id="GAA2872435.1"/>
    </source>
</evidence>
<feature type="active site" description="Proton acceptor" evidence="2">
    <location>
        <position position="128"/>
    </location>
</feature>
<evidence type="ECO:0000313" key="4">
    <source>
        <dbReference type="Proteomes" id="UP001500831"/>
    </source>
</evidence>
<organism evidence="3 4">
    <name type="scientific">Streptosporangium fragile</name>
    <dbReference type="NCBI Taxonomy" id="46186"/>
    <lineage>
        <taxon>Bacteria</taxon>
        <taxon>Bacillati</taxon>
        <taxon>Actinomycetota</taxon>
        <taxon>Actinomycetes</taxon>
        <taxon>Streptosporangiales</taxon>
        <taxon>Streptosporangiaceae</taxon>
        <taxon>Streptosporangium</taxon>
    </lineage>
</organism>
<dbReference type="RefSeq" id="WP_344972161.1">
    <property type="nucleotide sequence ID" value="NZ_BAAAVI010000021.1"/>
</dbReference>
<dbReference type="InterPro" id="IPR004175">
    <property type="entry name" value="RNA_CPDase"/>
</dbReference>
<dbReference type="HAMAP" id="MF_01940">
    <property type="entry name" value="RNA_CPDase"/>
    <property type="match status" value="1"/>
</dbReference>
<evidence type="ECO:0000256" key="1">
    <source>
        <dbReference type="ARBA" id="ARBA00022801"/>
    </source>
</evidence>
<comment type="caution">
    <text evidence="2">Lacks conserved residue(s) required for the propagation of feature annotation.</text>
</comment>
<dbReference type="InterPro" id="IPR009097">
    <property type="entry name" value="Cyclic_Pdiesterase"/>
</dbReference>
<name>A0ABN3VWV7_9ACTN</name>
<comment type="catalytic activity">
    <reaction evidence="2">
        <text>a 3'-end 2',3'-cyclophospho-ribonucleotide-RNA + H2O = a 3'-end 2'-phospho-ribonucleotide-RNA + H(+)</text>
        <dbReference type="Rhea" id="RHEA:11828"/>
        <dbReference type="Rhea" id="RHEA-COMP:10464"/>
        <dbReference type="Rhea" id="RHEA-COMP:17353"/>
        <dbReference type="ChEBI" id="CHEBI:15377"/>
        <dbReference type="ChEBI" id="CHEBI:15378"/>
        <dbReference type="ChEBI" id="CHEBI:83064"/>
        <dbReference type="ChEBI" id="CHEBI:173113"/>
        <dbReference type="EC" id="3.1.4.58"/>
    </reaction>
</comment>
<dbReference type="EMBL" id="BAAAVI010000021">
    <property type="protein sequence ID" value="GAA2872435.1"/>
    <property type="molecule type" value="Genomic_DNA"/>
</dbReference>
<comment type="similarity">
    <text evidence="2">Belongs to the 2H phosphoesterase superfamily. ThpR family.</text>
</comment>
<dbReference type="EC" id="3.1.4.58" evidence="2"/>
<dbReference type="Gene3D" id="3.90.1140.10">
    <property type="entry name" value="Cyclic phosphodiesterase"/>
    <property type="match status" value="1"/>
</dbReference>
<dbReference type="PANTHER" id="PTHR35561">
    <property type="entry name" value="RNA 2',3'-CYCLIC PHOSPHODIESTERASE"/>
    <property type="match status" value="1"/>
</dbReference>
<reference evidence="3 4" key="1">
    <citation type="journal article" date="2019" name="Int. J. Syst. Evol. Microbiol.">
        <title>The Global Catalogue of Microorganisms (GCM) 10K type strain sequencing project: providing services to taxonomists for standard genome sequencing and annotation.</title>
        <authorList>
            <consortium name="The Broad Institute Genomics Platform"/>
            <consortium name="The Broad Institute Genome Sequencing Center for Infectious Disease"/>
            <person name="Wu L."/>
            <person name="Ma J."/>
        </authorList>
    </citation>
    <scope>NUCLEOTIDE SEQUENCE [LARGE SCALE GENOMIC DNA]</scope>
    <source>
        <strain evidence="3 4">JCM 6242</strain>
    </source>
</reference>
<protein>
    <recommendedName>
        <fullName evidence="2">RNA 2',3'-cyclic phosphodiesterase</fullName>
        <shortName evidence="2">RNA 2',3'-CPDase</shortName>
        <ecNumber evidence="2">3.1.4.58</ecNumber>
    </recommendedName>
</protein>
<dbReference type="Proteomes" id="UP001500831">
    <property type="component" value="Unassembled WGS sequence"/>
</dbReference>